<reference evidence="4" key="1">
    <citation type="journal article" date="2019" name="Int. J. Syst. Evol. Microbiol.">
        <title>The Global Catalogue of Microorganisms (GCM) 10K type strain sequencing project: providing services to taxonomists for standard genome sequencing and annotation.</title>
        <authorList>
            <consortium name="The Broad Institute Genomics Platform"/>
            <consortium name="The Broad Institute Genome Sequencing Center for Infectious Disease"/>
            <person name="Wu L."/>
            <person name="Ma J."/>
        </authorList>
    </citation>
    <scope>NUCLEOTIDE SEQUENCE [LARGE SCALE GENOMIC DNA]</scope>
    <source>
        <strain evidence="4">CGMCC 4.7319</strain>
    </source>
</reference>
<feature type="domain" description="ChlI/MoxR AAA lid" evidence="2">
    <location>
        <begin position="234"/>
        <end position="304"/>
    </location>
</feature>
<dbReference type="InterPro" id="IPR011703">
    <property type="entry name" value="ATPase_AAA-3"/>
</dbReference>
<dbReference type="Proteomes" id="UP000597656">
    <property type="component" value="Unassembled WGS sequence"/>
</dbReference>
<feature type="domain" description="ATPase AAA-3" evidence="1">
    <location>
        <begin position="41"/>
        <end position="171"/>
    </location>
</feature>
<proteinExistence type="predicted"/>
<evidence type="ECO:0000313" key="4">
    <source>
        <dbReference type="Proteomes" id="UP000597656"/>
    </source>
</evidence>
<dbReference type="InterPro" id="IPR027417">
    <property type="entry name" value="P-loop_NTPase"/>
</dbReference>
<comment type="caution">
    <text evidence="3">The sequence shown here is derived from an EMBL/GenBank/DDBJ whole genome shotgun (WGS) entry which is preliminary data.</text>
</comment>
<dbReference type="SUPFAM" id="SSF52540">
    <property type="entry name" value="P-loop containing nucleoside triphosphate hydrolases"/>
    <property type="match status" value="1"/>
</dbReference>
<sequence length="317" mass="35085">MDAATNPAVVYNRIAANVQRVIHGKPDVVRLVLTALLAEGHVLIEDKPGLGKTTLAHCIARSVHGSWSRIQFTPDLLPSDITGTSMYHQGEGEFRFHPGPVFANIVLADEINRATPKTQSALLEVMAERQVTNDRQRYPLERPFMVVGTQNPIELSGTYRLPEAQLDRFLMRVSMGYPQPHAEVQVLLADSEQMTPDRLQSVVDLRDLAMAIEGVRRVHADSDVCAYIVQLATATREHADVLHGVSPRGSVALLRAARAWASIENRDFVVVDDVKQVAHAVFEHRLILTPEAELARRTASDVVRSVLGKINPVGIRR</sequence>
<dbReference type="Gene3D" id="3.40.50.300">
    <property type="entry name" value="P-loop containing nucleotide triphosphate hydrolases"/>
    <property type="match status" value="1"/>
</dbReference>
<dbReference type="InterPro" id="IPR050764">
    <property type="entry name" value="CbbQ/NirQ/NorQ/GpvN"/>
</dbReference>
<keyword evidence="4" id="KW-1185">Reference proteome</keyword>
<accession>A0ABQ2H9R9</accession>
<organism evidence="3 4">
    <name type="scientific">Lentzea pudingi</name>
    <dbReference type="NCBI Taxonomy" id="1789439"/>
    <lineage>
        <taxon>Bacteria</taxon>
        <taxon>Bacillati</taxon>
        <taxon>Actinomycetota</taxon>
        <taxon>Actinomycetes</taxon>
        <taxon>Pseudonocardiales</taxon>
        <taxon>Pseudonocardiaceae</taxon>
        <taxon>Lentzea</taxon>
    </lineage>
</organism>
<dbReference type="PANTHER" id="PTHR42759">
    <property type="entry name" value="MOXR FAMILY PROTEIN"/>
    <property type="match status" value="1"/>
</dbReference>
<dbReference type="Pfam" id="PF17863">
    <property type="entry name" value="AAA_lid_2"/>
    <property type="match status" value="1"/>
</dbReference>
<evidence type="ECO:0000259" key="1">
    <source>
        <dbReference type="Pfam" id="PF07726"/>
    </source>
</evidence>
<gene>
    <name evidence="3" type="primary">moxR</name>
    <name evidence="3" type="ORF">GCM10011609_02630</name>
</gene>
<evidence type="ECO:0000259" key="2">
    <source>
        <dbReference type="Pfam" id="PF17863"/>
    </source>
</evidence>
<dbReference type="InterPro" id="IPR041628">
    <property type="entry name" value="ChlI/MoxR_AAA_lid"/>
</dbReference>
<dbReference type="PANTHER" id="PTHR42759:SF5">
    <property type="entry name" value="METHANOL DEHYDROGENASE REGULATOR"/>
    <property type="match status" value="1"/>
</dbReference>
<dbReference type="Gene3D" id="1.10.8.80">
    <property type="entry name" value="Magnesium chelatase subunit I, C-Terminal domain"/>
    <property type="match status" value="1"/>
</dbReference>
<dbReference type="EMBL" id="BMNC01000001">
    <property type="protein sequence ID" value="GGM70411.1"/>
    <property type="molecule type" value="Genomic_DNA"/>
</dbReference>
<dbReference type="CDD" id="cd00009">
    <property type="entry name" value="AAA"/>
    <property type="match status" value="1"/>
</dbReference>
<evidence type="ECO:0000313" key="3">
    <source>
        <dbReference type="EMBL" id="GGM70411.1"/>
    </source>
</evidence>
<protein>
    <submittedName>
        <fullName evidence="3">MoxR-like ATPase</fullName>
    </submittedName>
</protein>
<dbReference type="PIRSF" id="PIRSF002849">
    <property type="entry name" value="AAA_ATPase_chaperone_MoxR_prd"/>
    <property type="match status" value="1"/>
</dbReference>
<dbReference type="Pfam" id="PF07726">
    <property type="entry name" value="AAA_3"/>
    <property type="match status" value="1"/>
</dbReference>
<name>A0ABQ2H9R9_9PSEU</name>
<dbReference type="RefSeq" id="WP_189152693.1">
    <property type="nucleotide sequence ID" value="NZ_BMNC01000001.1"/>
</dbReference>